<dbReference type="InterPro" id="IPR029063">
    <property type="entry name" value="SAM-dependent_MTases_sf"/>
</dbReference>
<dbReference type="CDD" id="cd02440">
    <property type="entry name" value="AdoMet_MTases"/>
    <property type="match status" value="1"/>
</dbReference>
<dbReference type="Proteomes" id="UP000326565">
    <property type="component" value="Unassembled WGS sequence"/>
</dbReference>
<evidence type="ECO:0000313" key="3">
    <source>
        <dbReference type="Proteomes" id="UP000326565"/>
    </source>
</evidence>
<dbReference type="PANTHER" id="PTHR43591">
    <property type="entry name" value="METHYLTRANSFERASE"/>
    <property type="match status" value="1"/>
</dbReference>
<gene>
    <name evidence="2" type="ORF">BDV29DRAFT_157407</name>
</gene>
<keyword evidence="2" id="KW-0808">Transferase</keyword>
<protein>
    <submittedName>
        <fullName evidence="2">Methyltransferase domain-containing protein</fullName>
    </submittedName>
</protein>
<proteinExistence type="predicted"/>
<keyword evidence="2" id="KW-0489">Methyltransferase</keyword>
<dbReference type="AlphaFoldDB" id="A0A5N5X2D6"/>
<dbReference type="EMBL" id="ML732223">
    <property type="protein sequence ID" value="KAB8073644.1"/>
    <property type="molecule type" value="Genomic_DNA"/>
</dbReference>
<accession>A0A5N5X2D6</accession>
<dbReference type="SUPFAM" id="SSF53335">
    <property type="entry name" value="S-adenosyl-L-methionine-dependent methyltransferases"/>
    <property type="match status" value="1"/>
</dbReference>
<keyword evidence="3" id="KW-1185">Reference proteome</keyword>
<name>A0A5N5X2D6_9EURO</name>
<evidence type="ECO:0000256" key="1">
    <source>
        <dbReference type="SAM" id="MobiDB-lite"/>
    </source>
</evidence>
<feature type="region of interest" description="Disordered" evidence="1">
    <location>
        <begin position="1"/>
        <end position="33"/>
    </location>
</feature>
<dbReference type="PANTHER" id="PTHR43591:SF10">
    <property type="entry name" value="ABC TRANSMEMBRANE TYPE-1 DOMAIN-CONTAINING PROTEIN-RELATED"/>
    <property type="match status" value="1"/>
</dbReference>
<dbReference type="OrthoDB" id="10017101at2759"/>
<feature type="compositionally biased region" description="Polar residues" evidence="1">
    <location>
        <begin position="16"/>
        <end position="33"/>
    </location>
</feature>
<dbReference type="GO" id="GO:0008168">
    <property type="term" value="F:methyltransferase activity"/>
    <property type="evidence" value="ECO:0007669"/>
    <property type="project" value="UniProtKB-KW"/>
</dbReference>
<evidence type="ECO:0000313" key="2">
    <source>
        <dbReference type="EMBL" id="KAB8073644.1"/>
    </source>
</evidence>
<sequence length="309" mass="33704">MATETATLRATERQYHSTSSPYVLPNDQSSSAVEQDRLDAQAAAIVEMIGGSPFLAPLLSMTGISKAVDMGCGTGVATIQMAKIFPSAKVYGIDLSPVPEAAQKLAPANTIWARGNILDADDSQYTDNALNREIFTPGGLDYLFGRMLFLGINDWAWYFTTASKSLRSGGIIEHQDLDWKFYRVGTSECLSDDWEWHRAVVAGAEHAGLSTCAGSGATRFMQDAGLEILSVRSFEFSFVPSSKTPNSQAMGRYVQAKLMPNYPELLRKMLGAKGIGVDELERLTNDCLRDLSSEPGVHQKYTVTIARKP</sequence>
<organism evidence="2 3">
    <name type="scientific">Aspergillus leporis</name>
    <dbReference type="NCBI Taxonomy" id="41062"/>
    <lineage>
        <taxon>Eukaryota</taxon>
        <taxon>Fungi</taxon>
        <taxon>Dikarya</taxon>
        <taxon>Ascomycota</taxon>
        <taxon>Pezizomycotina</taxon>
        <taxon>Eurotiomycetes</taxon>
        <taxon>Eurotiomycetidae</taxon>
        <taxon>Eurotiales</taxon>
        <taxon>Aspergillaceae</taxon>
        <taxon>Aspergillus</taxon>
        <taxon>Aspergillus subgen. Circumdati</taxon>
    </lineage>
</organism>
<dbReference type="GO" id="GO:0032259">
    <property type="term" value="P:methylation"/>
    <property type="evidence" value="ECO:0007669"/>
    <property type="project" value="UniProtKB-KW"/>
</dbReference>
<reference evidence="2 3" key="1">
    <citation type="submission" date="2019-04" db="EMBL/GenBank/DDBJ databases">
        <title>Friends and foes A comparative genomics study of 23 Aspergillus species from section Flavi.</title>
        <authorList>
            <consortium name="DOE Joint Genome Institute"/>
            <person name="Kjaerbolling I."/>
            <person name="Vesth T."/>
            <person name="Frisvad J.C."/>
            <person name="Nybo J.L."/>
            <person name="Theobald S."/>
            <person name="Kildgaard S."/>
            <person name="Isbrandt T."/>
            <person name="Kuo A."/>
            <person name="Sato A."/>
            <person name="Lyhne E.K."/>
            <person name="Kogle M.E."/>
            <person name="Wiebenga A."/>
            <person name="Kun R.S."/>
            <person name="Lubbers R.J."/>
            <person name="Makela M.R."/>
            <person name="Barry K."/>
            <person name="Chovatia M."/>
            <person name="Clum A."/>
            <person name="Daum C."/>
            <person name="Haridas S."/>
            <person name="He G."/>
            <person name="LaButti K."/>
            <person name="Lipzen A."/>
            <person name="Mondo S."/>
            <person name="Riley R."/>
            <person name="Salamov A."/>
            <person name="Simmons B.A."/>
            <person name="Magnuson J.K."/>
            <person name="Henrissat B."/>
            <person name="Mortensen U.H."/>
            <person name="Larsen T.O."/>
            <person name="Devries R.P."/>
            <person name="Grigoriev I.V."/>
            <person name="Machida M."/>
            <person name="Baker S.E."/>
            <person name="Andersen M.R."/>
        </authorList>
    </citation>
    <scope>NUCLEOTIDE SEQUENCE [LARGE SCALE GENOMIC DNA]</scope>
    <source>
        <strain evidence="2 3">CBS 151.66</strain>
    </source>
</reference>
<dbReference type="Pfam" id="PF13489">
    <property type="entry name" value="Methyltransf_23"/>
    <property type="match status" value="1"/>
</dbReference>
<dbReference type="Gene3D" id="3.40.50.150">
    <property type="entry name" value="Vaccinia Virus protein VP39"/>
    <property type="match status" value="1"/>
</dbReference>